<dbReference type="SUPFAM" id="SSF53474">
    <property type="entry name" value="alpha/beta-Hydrolases"/>
    <property type="match status" value="1"/>
</dbReference>
<evidence type="ECO:0000313" key="5">
    <source>
        <dbReference type="Proteomes" id="UP001597168"/>
    </source>
</evidence>
<dbReference type="InterPro" id="IPR001375">
    <property type="entry name" value="Peptidase_S9_cat"/>
</dbReference>
<evidence type="ECO:0000256" key="1">
    <source>
        <dbReference type="ARBA" id="ARBA00008645"/>
    </source>
</evidence>
<evidence type="ECO:0000259" key="3">
    <source>
        <dbReference type="Pfam" id="PF00326"/>
    </source>
</evidence>
<dbReference type="RefSeq" id="WP_380723836.1">
    <property type="nucleotide sequence ID" value="NZ_JBHTLK010000063.1"/>
</dbReference>
<dbReference type="PANTHER" id="PTHR22946:SF9">
    <property type="entry name" value="POLYKETIDE TRANSFERASE AF380"/>
    <property type="match status" value="1"/>
</dbReference>
<comment type="similarity">
    <text evidence="1">Belongs to the AB hydrolase superfamily.</text>
</comment>
<protein>
    <submittedName>
        <fullName evidence="4">Alpha/beta hydrolase family protein</fullName>
        <ecNumber evidence="4">3.4.-.-</ecNumber>
    </submittedName>
</protein>
<dbReference type="EC" id="3.4.-.-" evidence="4"/>
<keyword evidence="5" id="KW-1185">Reference proteome</keyword>
<dbReference type="Gene3D" id="3.40.50.1820">
    <property type="entry name" value="alpha/beta hydrolase"/>
    <property type="match status" value="1"/>
</dbReference>
<dbReference type="PANTHER" id="PTHR22946">
    <property type="entry name" value="DIENELACTONE HYDROLASE DOMAIN-CONTAINING PROTEIN-RELATED"/>
    <property type="match status" value="1"/>
</dbReference>
<keyword evidence="2 4" id="KW-0378">Hydrolase</keyword>
<feature type="domain" description="Peptidase S9 prolyl oligopeptidase catalytic" evidence="3">
    <location>
        <begin position="209"/>
        <end position="364"/>
    </location>
</feature>
<reference evidence="5" key="1">
    <citation type="journal article" date="2019" name="Int. J. Syst. Evol. Microbiol.">
        <title>The Global Catalogue of Microorganisms (GCM) 10K type strain sequencing project: providing services to taxonomists for standard genome sequencing and annotation.</title>
        <authorList>
            <consortium name="The Broad Institute Genomics Platform"/>
            <consortium name="The Broad Institute Genome Sequencing Center for Infectious Disease"/>
            <person name="Wu L."/>
            <person name="Ma J."/>
        </authorList>
    </citation>
    <scope>NUCLEOTIDE SEQUENCE [LARGE SCALE GENOMIC DNA]</scope>
    <source>
        <strain evidence="5">CCUG 60214</strain>
    </source>
</reference>
<dbReference type="EMBL" id="JBHTLK010000063">
    <property type="protein sequence ID" value="MFD1148408.1"/>
    <property type="molecule type" value="Genomic_DNA"/>
</dbReference>
<dbReference type="InterPro" id="IPR050261">
    <property type="entry name" value="FrsA_esterase"/>
</dbReference>
<dbReference type="Pfam" id="PF00326">
    <property type="entry name" value="Peptidase_S9"/>
    <property type="match status" value="1"/>
</dbReference>
<dbReference type="Proteomes" id="UP001597168">
    <property type="component" value="Unassembled WGS sequence"/>
</dbReference>
<proteinExistence type="inferred from homology"/>
<gene>
    <name evidence="4" type="ORF">ACFQ3T_14855</name>
</gene>
<evidence type="ECO:0000256" key="2">
    <source>
        <dbReference type="ARBA" id="ARBA00022801"/>
    </source>
</evidence>
<accession>A0ABW3QUA3</accession>
<dbReference type="InterPro" id="IPR029058">
    <property type="entry name" value="AB_hydrolase_fold"/>
</dbReference>
<comment type="caution">
    <text evidence="4">The sequence shown here is derived from an EMBL/GenBank/DDBJ whole genome shotgun (WGS) entry which is preliminary data.</text>
</comment>
<organism evidence="4 5">
    <name type="scientific">Saccharothrix hoggarensis</name>
    <dbReference type="NCBI Taxonomy" id="913853"/>
    <lineage>
        <taxon>Bacteria</taxon>
        <taxon>Bacillati</taxon>
        <taxon>Actinomycetota</taxon>
        <taxon>Actinomycetes</taxon>
        <taxon>Pseudonocardiales</taxon>
        <taxon>Pseudonocardiaceae</taxon>
        <taxon>Saccharothrix</taxon>
    </lineage>
</organism>
<sequence>MELSNVRPRRRRRIAAISLAAVLLLVSGSLLGFGWYYSGQLLDPENARPGYRDTVTASAPGTVSLAESRVTVLPGTWGLVWPGGGAEVGEVTGRSGGAVARELRGTPPADGTPVRLETSVWTSDPRAAHGLDYAEVRIPTELGDAPAWFVPATTPTAAAPTWVVAVHGRGGTRAEALRVMPALHALGLPVLAVTYRNDEGAPRSPDGLYHLGDTEWRDVEAAVRYARDRGARHVVLYGWSMGGAIVGQFLGRSAEAGDVSAVVLDAPVVSWTRTLELQSRNRGVPEQLVPVAELVSDWRADLDFDRFDLADHPPAHRPPTLLFHGGADGTVPVDASRDLATAASRLDWPLRYVEVPAAEHTAAWNVDPDAYESALTEFLRSVDGIG</sequence>
<dbReference type="GO" id="GO:0016787">
    <property type="term" value="F:hydrolase activity"/>
    <property type="evidence" value="ECO:0007669"/>
    <property type="project" value="UniProtKB-KW"/>
</dbReference>
<evidence type="ECO:0000313" key="4">
    <source>
        <dbReference type="EMBL" id="MFD1148408.1"/>
    </source>
</evidence>
<name>A0ABW3QUA3_9PSEU</name>